<dbReference type="EMBL" id="JASNJE010000005">
    <property type="protein sequence ID" value="MDK3072698.1"/>
    <property type="molecule type" value="Genomic_DNA"/>
</dbReference>
<evidence type="ECO:0000313" key="2">
    <source>
        <dbReference type="EMBL" id="MDK3072698.1"/>
    </source>
</evidence>
<dbReference type="RefSeq" id="WP_284484636.1">
    <property type="nucleotide sequence ID" value="NZ_JASNJE010000005.1"/>
</dbReference>
<evidence type="ECO:0000259" key="1">
    <source>
        <dbReference type="Pfam" id="PF09832"/>
    </source>
</evidence>
<gene>
    <name evidence="2" type="ORF">QO034_06205</name>
</gene>
<protein>
    <submittedName>
        <fullName evidence="2">DUF2059 domain-containing protein</fullName>
    </submittedName>
</protein>
<dbReference type="Pfam" id="PF09832">
    <property type="entry name" value="DUF2059"/>
    <property type="match status" value="1"/>
</dbReference>
<accession>A0ABT7FC54</accession>
<proteinExistence type="predicted"/>
<reference evidence="2 3" key="1">
    <citation type="submission" date="2023-05" db="EMBL/GenBank/DDBJ databases">
        <title>Sedimentitalea sp. nov. JM2-8.</title>
        <authorList>
            <person name="Huang J."/>
        </authorList>
    </citation>
    <scope>NUCLEOTIDE SEQUENCE [LARGE SCALE GENOMIC DNA]</scope>
    <source>
        <strain evidence="2 3">JM2-8</strain>
    </source>
</reference>
<name>A0ABT7FC54_9RHOB</name>
<feature type="domain" description="DUF2059" evidence="1">
    <location>
        <begin position="79"/>
        <end position="135"/>
    </location>
</feature>
<sequence>MPGGRAAIALAVGIAFLGGVAAGEAPEPSLSAVLKLDDVISVMHDEGLRYAKDLEDDMLDGQGGQFFHDEVDRIYDPDRMVVFVENALAEGLSDAQRRDAIAFFGTDLGQRILSLENAARVAMSDPAVEEIARAAHDDILDTGDRRLGAVTRFVEVNDLVDRNVASALGSNFRFFRGLADGRGARTSDREILADVWAQEAELRDDTESWLFAFLLMAYRPLSDTELDAYVTYSETDGGQALNAAIFAGFDAMYLSISEDLGRAAARAMAGSDI</sequence>
<organism evidence="2 3">
    <name type="scientific">Sedimentitalea xiamensis</name>
    <dbReference type="NCBI Taxonomy" id="3050037"/>
    <lineage>
        <taxon>Bacteria</taxon>
        <taxon>Pseudomonadati</taxon>
        <taxon>Pseudomonadota</taxon>
        <taxon>Alphaproteobacteria</taxon>
        <taxon>Rhodobacterales</taxon>
        <taxon>Paracoccaceae</taxon>
        <taxon>Sedimentitalea</taxon>
    </lineage>
</organism>
<keyword evidence="3" id="KW-1185">Reference proteome</keyword>
<evidence type="ECO:0000313" key="3">
    <source>
        <dbReference type="Proteomes" id="UP001227126"/>
    </source>
</evidence>
<dbReference type="Proteomes" id="UP001227126">
    <property type="component" value="Unassembled WGS sequence"/>
</dbReference>
<comment type="caution">
    <text evidence="2">The sequence shown here is derived from an EMBL/GenBank/DDBJ whole genome shotgun (WGS) entry which is preliminary data.</text>
</comment>
<dbReference type="InterPro" id="IPR018637">
    <property type="entry name" value="DUF2059"/>
</dbReference>